<protein>
    <submittedName>
        <fullName evidence="2">Pectate lyase-like protein</fullName>
    </submittedName>
</protein>
<dbReference type="GO" id="GO:0016829">
    <property type="term" value="F:lyase activity"/>
    <property type="evidence" value="ECO:0007669"/>
    <property type="project" value="UniProtKB-KW"/>
</dbReference>
<dbReference type="InterPro" id="IPR024535">
    <property type="entry name" value="RHGA/B-epi-like_pectate_lyase"/>
</dbReference>
<dbReference type="InterPro" id="IPR051801">
    <property type="entry name" value="GH28_Enzymes"/>
</dbReference>
<comment type="caution">
    <text evidence="2">The sequence shown here is derived from an EMBL/GenBank/DDBJ whole genome shotgun (WGS) entry which is preliminary data.</text>
</comment>
<dbReference type="InterPro" id="IPR011050">
    <property type="entry name" value="Pectin_lyase_fold/virulence"/>
</dbReference>
<feature type="domain" description="Rhamnogalacturonase A/B/Epimerase-like pectate lyase" evidence="1">
    <location>
        <begin position="20"/>
        <end position="239"/>
    </location>
</feature>
<dbReference type="InterPro" id="IPR012334">
    <property type="entry name" value="Pectin_lyas_fold"/>
</dbReference>
<organism evidence="2 3">
    <name type="scientific">Neobacillus bataviensis</name>
    <dbReference type="NCBI Taxonomy" id="220685"/>
    <lineage>
        <taxon>Bacteria</taxon>
        <taxon>Bacillati</taxon>
        <taxon>Bacillota</taxon>
        <taxon>Bacilli</taxon>
        <taxon>Bacillales</taxon>
        <taxon>Bacillaceae</taxon>
        <taxon>Neobacillus</taxon>
    </lineage>
</organism>
<dbReference type="EMBL" id="VIVN01000008">
    <property type="protein sequence ID" value="TWD98869.1"/>
    <property type="molecule type" value="Genomic_DNA"/>
</dbReference>
<proteinExistence type="predicted"/>
<name>A0A561D5Z0_9BACI</name>
<dbReference type="AlphaFoldDB" id="A0A561D5Z0"/>
<keyword evidence="2" id="KW-0456">Lyase</keyword>
<sequence length="658" mass="74080">MEYGESIFPVQPDDPKAYVFSAEEFGADASGKGDNTAAMQAVIDKLEAEVENGIIFIPEGTYRFEGTVNLWRGIRLIGFGAERPVITVAENTPGFQGPDSKYIFHFRVNKPGQGEELRDAQNTTFYSGIRNIDFKLGIGNPGLVACRFRVAQLCSIEDVDFYMADNRAAVEMVGNEMERCRFFGGQFGILTGETVPYWPFYLGDCVFSGQSKACISTYRAGMTMLRNTLSNAPYGVYVPNKERDNHYIEEFERLYMQDCRLENLTEAGISMNMVRYPQNWLHGSEIHCKNVPRFFESFGYQYNHHIGVPHIEPTSECYSVKIDMGLRIDVDNQDMNRRFDLRYHVEPEESLPDASSPDYVPMPAYSDWVNIKDLGAKGDGVTDDTEVFENAIARHQAIYLPQGEYLITRGLELKQDTAILGLQCSKTRLKLKDHSTGYDNARTPAAMFKIPKGGLNHISGICFDGGKNKGVIQVEWLGDPSSIMEDCLFDFGGHGSTKKGRDRYYGVYIHDDGAGVFKNIWMPDVWTKDGFHISNTSAPGQIWMVSVEHHLDVEVVLENVSNWKIVALQTEENLGSEYASSLHIENCWDLEIANLFQYRVQAIEIQHPNATIIKNCKNLTINGIHCFSIGPTPFTNSALIDGRLFIKDQEIGTLHVNC</sequence>
<dbReference type="SUPFAM" id="SSF51126">
    <property type="entry name" value="Pectin lyase-like"/>
    <property type="match status" value="2"/>
</dbReference>
<keyword evidence="3" id="KW-1185">Reference proteome</keyword>
<dbReference type="PANTHER" id="PTHR31339">
    <property type="entry name" value="PECTIN LYASE-RELATED"/>
    <property type="match status" value="1"/>
</dbReference>
<dbReference type="Proteomes" id="UP000319671">
    <property type="component" value="Unassembled WGS sequence"/>
</dbReference>
<feature type="domain" description="Rhamnogalacturonase A/B/Epimerase-like pectate lyase" evidence="1">
    <location>
        <begin position="368"/>
        <end position="534"/>
    </location>
</feature>
<accession>A0A561D5Z0</accession>
<dbReference type="RefSeq" id="WP_144566309.1">
    <property type="nucleotide sequence ID" value="NZ_VIVN01000008.1"/>
</dbReference>
<evidence type="ECO:0000259" key="1">
    <source>
        <dbReference type="Pfam" id="PF12708"/>
    </source>
</evidence>
<dbReference type="Pfam" id="PF12708">
    <property type="entry name" value="Pect-lyase_RHGA_epim"/>
    <property type="match status" value="2"/>
</dbReference>
<evidence type="ECO:0000313" key="2">
    <source>
        <dbReference type="EMBL" id="TWD98869.1"/>
    </source>
</evidence>
<reference evidence="2 3" key="1">
    <citation type="submission" date="2019-06" db="EMBL/GenBank/DDBJ databases">
        <title>Sorghum-associated microbial communities from plants grown in Nebraska, USA.</title>
        <authorList>
            <person name="Schachtman D."/>
        </authorList>
    </citation>
    <scope>NUCLEOTIDE SEQUENCE [LARGE SCALE GENOMIC DNA]</scope>
    <source>
        <strain evidence="2 3">2482</strain>
    </source>
</reference>
<gene>
    <name evidence="2" type="ORF">FB550_108123</name>
</gene>
<evidence type="ECO:0000313" key="3">
    <source>
        <dbReference type="Proteomes" id="UP000319671"/>
    </source>
</evidence>
<dbReference type="Gene3D" id="2.160.20.10">
    <property type="entry name" value="Single-stranded right-handed beta-helix, Pectin lyase-like"/>
    <property type="match status" value="2"/>
</dbReference>